<evidence type="ECO:0000313" key="4">
    <source>
        <dbReference type="Proteomes" id="UP000192140"/>
    </source>
</evidence>
<evidence type="ECO:0000259" key="2">
    <source>
        <dbReference type="Pfam" id="PF07811"/>
    </source>
</evidence>
<sequence length="199" mass="21033">MNFIRIYVERAMSMYARLKQFVCKDRDGNAAIEFALIAPILVIILAGSTDLGLLIFSRFQLEATISNSASYAMVHADQVDSKSGEDLATKIATIIASEDASGEAIASIVINNGAKASYAGNRIKLGGAASQANACYCPTGTASSLNWGSQRPCSNACPDGGPAGKYVTVTAKRTYTPLFSSYGFVKDGFIYASAIVQTQ</sequence>
<protein>
    <submittedName>
        <fullName evidence="3">TadE-like protein</fullName>
    </submittedName>
</protein>
<evidence type="ECO:0000313" key="3">
    <source>
        <dbReference type="EMBL" id="CVI63208.1"/>
    </source>
</evidence>
<dbReference type="Proteomes" id="UP000192140">
    <property type="component" value="Unassembled WGS sequence"/>
</dbReference>
<reference evidence="3" key="1">
    <citation type="submission" date="2016-01" db="EMBL/GenBank/DDBJ databases">
        <authorList>
            <person name="Regsiter A."/>
            <person name="william w."/>
        </authorList>
    </citation>
    <scope>NUCLEOTIDE SEQUENCE</scope>
    <source>
        <strain evidence="3">NCPPB 1641</strain>
    </source>
</reference>
<feature type="transmembrane region" description="Helical" evidence="1">
    <location>
        <begin position="34"/>
        <end position="56"/>
    </location>
</feature>
<keyword evidence="4" id="KW-1185">Reference proteome</keyword>
<dbReference type="AlphaFoldDB" id="A0A1S7UA11"/>
<dbReference type="RefSeq" id="WP_080855107.1">
    <property type="nucleotide sequence ID" value="NZ_LT009777.1"/>
</dbReference>
<keyword evidence="1" id="KW-1133">Transmembrane helix</keyword>
<keyword evidence="1" id="KW-0472">Membrane</keyword>
<dbReference type="EMBL" id="FCNP01000049">
    <property type="protein sequence ID" value="CVI63208.1"/>
    <property type="molecule type" value="Genomic_DNA"/>
</dbReference>
<name>A0A1S7UA11_9HYPH</name>
<evidence type="ECO:0000256" key="1">
    <source>
        <dbReference type="SAM" id="Phobius"/>
    </source>
</evidence>
<feature type="domain" description="TadE-like" evidence="2">
    <location>
        <begin position="28"/>
        <end position="65"/>
    </location>
</feature>
<dbReference type="Pfam" id="PF07811">
    <property type="entry name" value="TadE"/>
    <property type="match status" value="1"/>
</dbReference>
<dbReference type="InterPro" id="IPR012495">
    <property type="entry name" value="TadE-like_dom"/>
</dbReference>
<accession>A0A1S7UA11</accession>
<proteinExistence type="predicted"/>
<keyword evidence="1" id="KW-0812">Transmembrane</keyword>
<comment type="caution">
    <text evidence="3">The sequence shown here is derived from an EMBL/GenBank/DDBJ whole genome shotgun (WGS) entry which is preliminary data.</text>
</comment>
<organism evidence="3 4">
    <name type="scientific">Agrobacterium deltaense NCPPB 1641</name>
    <dbReference type="NCBI Taxonomy" id="1183425"/>
    <lineage>
        <taxon>Bacteria</taxon>
        <taxon>Pseudomonadati</taxon>
        <taxon>Pseudomonadota</taxon>
        <taxon>Alphaproteobacteria</taxon>
        <taxon>Hyphomicrobiales</taxon>
        <taxon>Rhizobiaceae</taxon>
        <taxon>Rhizobium/Agrobacterium group</taxon>
        <taxon>Agrobacterium</taxon>
    </lineage>
</organism>
<gene>
    <name evidence="3" type="ORF">AGR7A_pAt20139</name>
</gene>